<dbReference type="HOGENOM" id="CLU_006594_0_0_1"/>
<dbReference type="AlphaFoldDB" id="A0A0D2AKT6"/>
<feature type="region of interest" description="Disordered" evidence="1">
    <location>
        <begin position="784"/>
        <end position="818"/>
    </location>
</feature>
<dbReference type="RefSeq" id="XP_016209503.1">
    <property type="nucleotide sequence ID" value="XM_016362636.1"/>
</dbReference>
<dbReference type="GeneID" id="27316671"/>
<feature type="compositionally biased region" description="Polar residues" evidence="1">
    <location>
        <begin position="45"/>
        <end position="58"/>
    </location>
</feature>
<feature type="region of interest" description="Disordered" evidence="1">
    <location>
        <begin position="1"/>
        <end position="243"/>
    </location>
</feature>
<organism evidence="2 3">
    <name type="scientific">Verruconis gallopava</name>
    <dbReference type="NCBI Taxonomy" id="253628"/>
    <lineage>
        <taxon>Eukaryota</taxon>
        <taxon>Fungi</taxon>
        <taxon>Dikarya</taxon>
        <taxon>Ascomycota</taxon>
        <taxon>Pezizomycotina</taxon>
        <taxon>Dothideomycetes</taxon>
        <taxon>Pleosporomycetidae</taxon>
        <taxon>Venturiales</taxon>
        <taxon>Sympoventuriaceae</taxon>
        <taxon>Verruconis</taxon>
    </lineage>
</organism>
<evidence type="ECO:0000313" key="3">
    <source>
        <dbReference type="Proteomes" id="UP000053259"/>
    </source>
</evidence>
<feature type="compositionally biased region" description="Basic residues" evidence="1">
    <location>
        <begin position="348"/>
        <end position="358"/>
    </location>
</feature>
<proteinExistence type="predicted"/>
<name>A0A0D2AKT6_9PEZI</name>
<reference evidence="2 3" key="1">
    <citation type="submission" date="2015-01" db="EMBL/GenBank/DDBJ databases">
        <title>The Genome Sequence of Ochroconis gallopava CBS43764.</title>
        <authorList>
            <consortium name="The Broad Institute Genomics Platform"/>
            <person name="Cuomo C."/>
            <person name="de Hoog S."/>
            <person name="Gorbushina A."/>
            <person name="Stielow B."/>
            <person name="Teixiera M."/>
            <person name="Abouelleil A."/>
            <person name="Chapman S.B."/>
            <person name="Priest M."/>
            <person name="Young S.K."/>
            <person name="Wortman J."/>
            <person name="Nusbaum C."/>
            <person name="Birren B."/>
        </authorList>
    </citation>
    <scope>NUCLEOTIDE SEQUENCE [LARGE SCALE GENOMIC DNA]</scope>
    <source>
        <strain evidence="2 3">CBS 43764</strain>
    </source>
</reference>
<feature type="region of interest" description="Disordered" evidence="1">
    <location>
        <begin position="403"/>
        <end position="464"/>
    </location>
</feature>
<dbReference type="OrthoDB" id="3870679at2759"/>
<feature type="compositionally biased region" description="Pro residues" evidence="1">
    <location>
        <begin position="800"/>
        <end position="810"/>
    </location>
</feature>
<feature type="compositionally biased region" description="Acidic residues" evidence="1">
    <location>
        <begin position="181"/>
        <end position="193"/>
    </location>
</feature>
<feature type="region of interest" description="Disordered" evidence="1">
    <location>
        <begin position="289"/>
        <end position="313"/>
    </location>
</feature>
<dbReference type="VEuPathDB" id="FungiDB:PV09_08698"/>
<gene>
    <name evidence="2" type="ORF">PV09_08698</name>
</gene>
<keyword evidence="3" id="KW-1185">Reference proteome</keyword>
<sequence length="1081" mass="118272">MAVQQPAEAPSLPDDFHSLTSGSFASRKSLPHPLPPTAEHPIIFAQTNGKPTASSGSPKSLRRTYNYGNSNGASLPSTSIPGTFPLNGFFDTSLPPTPPRNGNEHARSFSSPVRPPGQDGVLTSSHRSTSHNGSLGGRSPPTPDQTPPATASLDTPAPPAQAAFSPSSLADSFRTAREEQWSSDEGGEDDLNDEFSLAGPVRTLRRSSCDTGFGMGLERDDDSTPTPRKLRQKQTVRNKEPTKLPLTFDVNAIPDREWDTNLMRNVTVRRKKRPVLEDEERVAAREIVPRLVNGSSEDDDGPEPLTPNFDHFARTMPGMQRTEDNAKRLSGSSHASTILEAYVVPTSPRRHRTLRHTSKNASLRSDDGSSSRPSSSNHAPSLASDDLSFSQLNERLRAEHNSRLNSVNGATSPDLPSVVPAVPLRHHPESRSLRLASISSSSSGTRRASDGAQPSFSTSPARHRTVSAGSYSVSSFSGLEHPGRLSYVPGVEPFRLKHDTAARQIAPSSADLVAQQLARAATRRALQRLDSSGGTIDARPGSFLREPHRQVSGLGPTIQDSLHEREPNLEAETPDDEIDNPGRERVVEPMREPANEPTNAGARSPTQAPARAQMKDAGEAPNDHVKELAPAIEFPTSVETTTAVVTTTEVSSQSIIKRRTQPVDLAQPDSRSTADSMPRVSFDNSTVTAHEIHRVSNASSTPRADTDHANPRHLYAQSTPFSQISEHEIREANAINIYPHNNKSLLVVQQVARPSGAQKQNDAADAISGWPALMVSPATPPQVFSASPVNVDSPLKNPRRPPQPPHPVPPKISIHPATPDHELDRISFTEKPEQGESDPPLRSLSFKQKARRYSDQVMKPIITRTSSLRRSYYRRSRARREGAPTPSAHDSRPESHSLHPFWQPRGFWDEFSDSDSDFGESQHERRLPAGGDTSELGEPRGIAKVLDRARLKGGNFLIGNSLGIERAGTNRRKPVIQLPVGLGQRTSGRVVMKRSSQSTIHTIASESLRSVRLAKRSVESLHRVTSSHKKRAWNPRNWQVQYVGVSGMRDLWRQRQAQKRRQELKGKIGVRYSVENAPTSN</sequence>
<feature type="region of interest" description="Disordered" evidence="1">
    <location>
        <begin position="830"/>
        <end position="899"/>
    </location>
</feature>
<evidence type="ECO:0000256" key="1">
    <source>
        <dbReference type="SAM" id="MobiDB-lite"/>
    </source>
</evidence>
<dbReference type="EMBL" id="KN847574">
    <property type="protein sequence ID" value="KIV99633.1"/>
    <property type="molecule type" value="Genomic_DNA"/>
</dbReference>
<feature type="region of interest" description="Disordered" evidence="1">
    <location>
        <begin position="913"/>
        <end position="940"/>
    </location>
</feature>
<feature type="compositionally biased region" description="Low complexity" evidence="1">
    <location>
        <begin position="433"/>
        <end position="446"/>
    </location>
</feature>
<feature type="compositionally biased region" description="Polar residues" evidence="1">
    <location>
        <begin position="66"/>
        <end position="81"/>
    </location>
</feature>
<protein>
    <submittedName>
        <fullName evidence="2">Uncharacterized protein</fullName>
    </submittedName>
</protein>
<feature type="compositionally biased region" description="Low complexity" evidence="1">
    <location>
        <begin position="370"/>
        <end position="382"/>
    </location>
</feature>
<dbReference type="STRING" id="253628.A0A0D2AKT6"/>
<feature type="region of interest" description="Disordered" evidence="1">
    <location>
        <begin position="692"/>
        <end position="711"/>
    </location>
</feature>
<feature type="compositionally biased region" description="Basic and acidic residues" evidence="1">
    <location>
        <begin position="580"/>
        <end position="594"/>
    </location>
</feature>
<feature type="region of interest" description="Disordered" evidence="1">
    <location>
        <begin position="659"/>
        <end position="681"/>
    </location>
</feature>
<feature type="region of interest" description="Disordered" evidence="1">
    <location>
        <begin position="531"/>
        <end position="619"/>
    </location>
</feature>
<feature type="region of interest" description="Disordered" evidence="1">
    <location>
        <begin position="341"/>
        <end position="386"/>
    </location>
</feature>
<accession>A0A0D2AKT6</accession>
<dbReference type="Proteomes" id="UP000053259">
    <property type="component" value="Unassembled WGS sequence"/>
</dbReference>
<evidence type="ECO:0000313" key="2">
    <source>
        <dbReference type="EMBL" id="KIV99633.1"/>
    </source>
</evidence>
<feature type="compositionally biased region" description="Polar residues" evidence="1">
    <location>
        <begin position="121"/>
        <end position="133"/>
    </location>
</feature>
<dbReference type="InParanoid" id="A0A0D2AKT6"/>